<feature type="chain" id="PRO_5042266269" evidence="2">
    <location>
        <begin position="22"/>
        <end position="529"/>
    </location>
</feature>
<sequence>MQLLFPLVLLAIAALLTLGQALDGQCLDMNCPSGTTVAGFPNGECQCDSVEKIKGAGGQICKDSAVANSFASCETKSPGPAQCWFTCNPGFQWSDATKTACIPLPALDFSGTNWIWTSGMAAGTVPNGNRVAARKVFIAPEGKVPVHAQILTAADDTHTVYVNGRAVISTTSWGVPKSACSSLNPCLNVFSVHAANIGGIAGLIAKIRVTYLDGSTSTLVTDASWRVDGSVPAGFETLAFDDSAWATAYVITPYGQSLWTRFGTLPPSAQCQPASSPPCACKGECPRPDGETGASFAGIFVFPLYNLIFRQVKSELECSAEADTMEYLSAVPGEGCVCKSTSGPYFCGSPVGDDDAVQMCSDKISNGNRETKCYPLCSEGFTAKDKNVCEKKPGGTSSGCIPADCEAEEKEKQAREEERQEREEAREAREEERVEREEARKAREEEREFREEQAAANAKCGCSSDKPSIPSISDAPKVADKQMQALIGETIAKLGLKPCPAGLAYVKSATGYQCTGGGHRITFAQLGMK</sequence>
<keyword evidence="2" id="KW-0732">Signal</keyword>
<proteinExistence type="predicted"/>
<dbReference type="EMBL" id="JARKIB010000301">
    <property type="protein sequence ID" value="KAJ7715804.1"/>
    <property type="molecule type" value="Genomic_DNA"/>
</dbReference>
<dbReference type="AlphaFoldDB" id="A0AAD7HA91"/>
<evidence type="ECO:0000256" key="2">
    <source>
        <dbReference type="SAM" id="SignalP"/>
    </source>
</evidence>
<dbReference type="Proteomes" id="UP001215598">
    <property type="component" value="Unassembled WGS sequence"/>
</dbReference>
<accession>A0AAD7HA91</accession>
<evidence type="ECO:0000256" key="1">
    <source>
        <dbReference type="SAM" id="MobiDB-lite"/>
    </source>
</evidence>
<feature type="signal peptide" evidence="2">
    <location>
        <begin position="1"/>
        <end position="21"/>
    </location>
</feature>
<evidence type="ECO:0000313" key="4">
    <source>
        <dbReference type="Proteomes" id="UP001215598"/>
    </source>
</evidence>
<dbReference type="Gene3D" id="2.60.120.260">
    <property type="entry name" value="Galactose-binding domain-like"/>
    <property type="match status" value="1"/>
</dbReference>
<organism evidence="3 4">
    <name type="scientific">Mycena metata</name>
    <dbReference type="NCBI Taxonomy" id="1033252"/>
    <lineage>
        <taxon>Eukaryota</taxon>
        <taxon>Fungi</taxon>
        <taxon>Dikarya</taxon>
        <taxon>Basidiomycota</taxon>
        <taxon>Agaricomycotina</taxon>
        <taxon>Agaricomycetes</taxon>
        <taxon>Agaricomycetidae</taxon>
        <taxon>Agaricales</taxon>
        <taxon>Marasmiineae</taxon>
        <taxon>Mycenaceae</taxon>
        <taxon>Mycena</taxon>
    </lineage>
</organism>
<comment type="caution">
    <text evidence="3">The sequence shown here is derived from an EMBL/GenBank/DDBJ whole genome shotgun (WGS) entry which is preliminary data.</text>
</comment>
<protein>
    <submittedName>
        <fullName evidence="3">Uncharacterized protein</fullName>
    </submittedName>
</protein>
<reference evidence="3" key="1">
    <citation type="submission" date="2023-03" db="EMBL/GenBank/DDBJ databases">
        <title>Massive genome expansion in bonnet fungi (Mycena s.s.) driven by repeated elements and novel gene families across ecological guilds.</title>
        <authorList>
            <consortium name="Lawrence Berkeley National Laboratory"/>
            <person name="Harder C.B."/>
            <person name="Miyauchi S."/>
            <person name="Viragh M."/>
            <person name="Kuo A."/>
            <person name="Thoen E."/>
            <person name="Andreopoulos B."/>
            <person name="Lu D."/>
            <person name="Skrede I."/>
            <person name="Drula E."/>
            <person name="Henrissat B."/>
            <person name="Morin E."/>
            <person name="Kohler A."/>
            <person name="Barry K."/>
            <person name="LaButti K."/>
            <person name="Morin E."/>
            <person name="Salamov A."/>
            <person name="Lipzen A."/>
            <person name="Mereny Z."/>
            <person name="Hegedus B."/>
            <person name="Baldrian P."/>
            <person name="Stursova M."/>
            <person name="Weitz H."/>
            <person name="Taylor A."/>
            <person name="Grigoriev I.V."/>
            <person name="Nagy L.G."/>
            <person name="Martin F."/>
            <person name="Kauserud H."/>
        </authorList>
    </citation>
    <scope>NUCLEOTIDE SEQUENCE</scope>
    <source>
        <strain evidence="3">CBHHK182m</strain>
    </source>
</reference>
<name>A0AAD7HA91_9AGAR</name>
<keyword evidence="4" id="KW-1185">Reference proteome</keyword>
<feature type="region of interest" description="Disordered" evidence="1">
    <location>
        <begin position="411"/>
        <end position="452"/>
    </location>
</feature>
<gene>
    <name evidence="3" type="ORF">B0H16DRAFT_495829</name>
</gene>
<evidence type="ECO:0000313" key="3">
    <source>
        <dbReference type="EMBL" id="KAJ7715804.1"/>
    </source>
</evidence>